<dbReference type="InterPro" id="IPR006073">
    <property type="entry name" value="GTP-bd"/>
</dbReference>
<dbReference type="Gene3D" id="3.40.50.300">
    <property type="entry name" value="P-loop containing nucleotide triphosphate hydrolases"/>
    <property type="match status" value="1"/>
</dbReference>
<dbReference type="SUPFAM" id="SSF52540">
    <property type="entry name" value="P-loop containing nucleoside triphosphate hydrolases"/>
    <property type="match status" value="1"/>
</dbReference>
<dbReference type="GO" id="GO:0005525">
    <property type="term" value="F:GTP binding"/>
    <property type="evidence" value="ECO:0007669"/>
    <property type="project" value="InterPro"/>
</dbReference>
<gene>
    <name evidence="2" type="ORF">HWA77_21275</name>
</gene>
<organism evidence="2 3">
    <name type="scientific">Photobacterium damselae subsp. damselae</name>
    <name type="common">Listonella damsela</name>
    <dbReference type="NCBI Taxonomy" id="85581"/>
    <lineage>
        <taxon>Bacteria</taxon>
        <taxon>Pseudomonadati</taxon>
        <taxon>Pseudomonadota</taxon>
        <taxon>Gammaproteobacteria</taxon>
        <taxon>Vibrionales</taxon>
        <taxon>Vibrionaceae</taxon>
        <taxon>Photobacterium</taxon>
    </lineage>
</organism>
<dbReference type="Pfam" id="PF01926">
    <property type="entry name" value="MMR_HSR1"/>
    <property type="match status" value="1"/>
</dbReference>
<accession>A0A850QVS8</accession>
<dbReference type="AlphaFoldDB" id="A0A850QVS8"/>
<dbReference type="Proteomes" id="UP000533429">
    <property type="component" value="Unassembled WGS sequence"/>
</dbReference>
<evidence type="ECO:0000313" key="3">
    <source>
        <dbReference type="Proteomes" id="UP000533429"/>
    </source>
</evidence>
<name>A0A850QVS8_PHODD</name>
<dbReference type="RefSeq" id="WP_138242344.1">
    <property type="nucleotide sequence ID" value="NZ_JABWTO010000106.1"/>
</dbReference>
<proteinExistence type="predicted"/>
<protein>
    <submittedName>
        <fullName evidence="2">50S ribosome-binding GTPase</fullName>
    </submittedName>
</protein>
<evidence type="ECO:0000259" key="1">
    <source>
        <dbReference type="Pfam" id="PF01926"/>
    </source>
</evidence>
<evidence type="ECO:0000313" key="2">
    <source>
        <dbReference type="EMBL" id="NVP02746.1"/>
    </source>
</evidence>
<comment type="caution">
    <text evidence="2">The sequence shown here is derived from an EMBL/GenBank/DDBJ whole genome shotgun (WGS) entry which is preliminary data.</text>
</comment>
<sequence length="513" mass="58230">MNHAFCDVLSNLEQSKSIVSQHMDAAALTRVQSEIQQRIADKTLQVMLYGSYNAGKSTLVNALLGAESAVVNDIPTTDSIDCYDWNGYHLLDTPGVNAPIEHENTTNEQIKRTSAMLFVIREGDQDAKDVYERLFDMVKQGKHIFVVLNHQLTNIQDKIAAHRQIMTILCQLASQYGVSEEQVRDIQIYPMNVKTALTGRLKQSEKLLEHSGYLDFIAAFSDWVQEQETQVRLLEEVKGLIHNLWYTPALESLSYFESDSGKLRTLNDECRQQTAQQNALKIEARSYISHEVTLSKSEVSQILRSSTDQAQFDSRLQSLFSPLYSEMETWVQNQLGQSSSRLLVDLSSESTMTHHDLESVSNPIVDNALSQMRQFVSNEGNLKEALLMGRKLKIPGLKGRWEKTLGQWAGKAAIAIQVVTFFWDAYSAHSEQEKQNQAQRQQAIEIYQAVEEICNKVNRELTQAVNDMIDAFFNAQRGLLEEQVLLITESDEQQKQEHHLLQKFANDLDAIAL</sequence>
<dbReference type="EMBL" id="JABXOR010001372">
    <property type="protein sequence ID" value="NVP02746.1"/>
    <property type="molecule type" value="Genomic_DNA"/>
</dbReference>
<dbReference type="InterPro" id="IPR027417">
    <property type="entry name" value="P-loop_NTPase"/>
</dbReference>
<reference evidence="2 3" key="1">
    <citation type="submission" date="2020-06" db="EMBL/GenBank/DDBJ databases">
        <title>Photobacterium damselae subsp. damselae comparative genomics.</title>
        <authorList>
            <person name="Osorio C.R."/>
        </authorList>
    </citation>
    <scope>NUCLEOTIDE SEQUENCE [LARGE SCALE GENOMIC DNA]</scope>
    <source>
        <strain evidence="2 3">TW250/03</strain>
    </source>
</reference>
<feature type="domain" description="G" evidence="1">
    <location>
        <begin position="45"/>
        <end position="149"/>
    </location>
</feature>